<dbReference type="GeneID" id="63785684"/>
<keyword evidence="1" id="KW-0732">Signal</keyword>
<protein>
    <recommendedName>
        <fullName evidence="4">Secreted protein</fullName>
    </recommendedName>
</protein>
<evidence type="ECO:0000256" key="1">
    <source>
        <dbReference type="SAM" id="SignalP"/>
    </source>
</evidence>
<dbReference type="AlphaFoldDB" id="A0A1Y2FJX3"/>
<dbReference type="Proteomes" id="UP000193685">
    <property type="component" value="Unassembled WGS sequence"/>
</dbReference>
<feature type="chain" id="PRO_5011007776" description="Secreted protein" evidence="1">
    <location>
        <begin position="26"/>
        <end position="105"/>
    </location>
</feature>
<evidence type="ECO:0008006" key="4">
    <source>
        <dbReference type="Google" id="ProtNLM"/>
    </source>
</evidence>
<dbReference type="EMBL" id="MCFI01000007">
    <property type="protein sequence ID" value="ORY83674.1"/>
    <property type="molecule type" value="Genomic_DNA"/>
</dbReference>
<comment type="caution">
    <text evidence="2">The sequence shown here is derived from an EMBL/GenBank/DDBJ whole genome shotgun (WGS) entry which is preliminary data.</text>
</comment>
<sequence length="105" mass="11464">MRVHNSPSATWLCAALVILVSRNYGTLRDTATVSKSHSPSFAHLALVAPPGYTPQGQGEVARIEKSPILVTHLLYDCEPLVSVCLTKKSSSAAHDEKHLRRFPET</sequence>
<dbReference type="RefSeq" id="XP_040725969.1">
    <property type="nucleotide sequence ID" value="XM_040869085.1"/>
</dbReference>
<evidence type="ECO:0000313" key="2">
    <source>
        <dbReference type="EMBL" id="ORY83674.1"/>
    </source>
</evidence>
<proteinExistence type="predicted"/>
<keyword evidence="3" id="KW-1185">Reference proteome</keyword>
<accession>A0A1Y2FJX3</accession>
<evidence type="ECO:0000313" key="3">
    <source>
        <dbReference type="Proteomes" id="UP000193685"/>
    </source>
</evidence>
<gene>
    <name evidence="2" type="ORF">BCR37DRAFT_378636</name>
</gene>
<feature type="signal peptide" evidence="1">
    <location>
        <begin position="1"/>
        <end position="25"/>
    </location>
</feature>
<name>A0A1Y2FJX3_PROLT</name>
<organism evidence="2 3">
    <name type="scientific">Protomyces lactucae-debilis</name>
    <dbReference type="NCBI Taxonomy" id="2754530"/>
    <lineage>
        <taxon>Eukaryota</taxon>
        <taxon>Fungi</taxon>
        <taxon>Dikarya</taxon>
        <taxon>Ascomycota</taxon>
        <taxon>Taphrinomycotina</taxon>
        <taxon>Taphrinomycetes</taxon>
        <taxon>Taphrinales</taxon>
        <taxon>Protomycetaceae</taxon>
        <taxon>Protomyces</taxon>
    </lineage>
</organism>
<reference evidence="2 3" key="1">
    <citation type="submission" date="2016-07" db="EMBL/GenBank/DDBJ databases">
        <title>Pervasive Adenine N6-methylation of Active Genes in Fungi.</title>
        <authorList>
            <consortium name="DOE Joint Genome Institute"/>
            <person name="Mondo S.J."/>
            <person name="Dannebaum R.O."/>
            <person name="Kuo R.C."/>
            <person name="Labutti K."/>
            <person name="Haridas S."/>
            <person name="Kuo A."/>
            <person name="Salamov A."/>
            <person name="Ahrendt S.R."/>
            <person name="Lipzen A."/>
            <person name="Sullivan W."/>
            <person name="Andreopoulos W.B."/>
            <person name="Clum A."/>
            <person name="Lindquist E."/>
            <person name="Daum C."/>
            <person name="Ramamoorthy G.K."/>
            <person name="Gryganskyi A."/>
            <person name="Culley D."/>
            <person name="Magnuson J.K."/>
            <person name="James T.Y."/>
            <person name="O'Malley M.A."/>
            <person name="Stajich J.E."/>
            <person name="Spatafora J.W."/>
            <person name="Visel A."/>
            <person name="Grigoriev I.V."/>
        </authorList>
    </citation>
    <scope>NUCLEOTIDE SEQUENCE [LARGE SCALE GENOMIC DNA]</scope>
    <source>
        <strain evidence="2 3">12-1054</strain>
    </source>
</reference>